<sequence length="197" mass="21992">MKKLALPIALFCISNCPILPALAQQAPPAGSVYSKTLPEDLPKSKLLFIKFRPAPVPAERPANMPAAHYKLLQQHAINYPRANEQLVAAVAHYPFPYRITTLDSTSYYSARGYKYVLFHQSFNAFTNGTFKGKDAATANTTIVDAATADTFVDLYIQDLSSRDKYVLDSFSESSIYNYKGLVGMLLKRVDKQFKVKK</sequence>
<keyword evidence="3" id="KW-1185">Reference proteome</keyword>
<organism evidence="2 3">
    <name type="scientific">Hymenobacter glaciei</name>
    <dbReference type="NCBI Taxonomy" id="877209"/>
    <lineage>
        <taxon>Bacteria</taxon>
        <taxon>Pseudomonadati</taxon>
        <taxon>Bacteroidota</taxon>
        <taxon>Cytophagia</taxon>
        <taxon>Cytophagales</taxon>
        <taxon>Hymenobacteraceae</taxon>
        <taxon>Hymenobacter</taxon>
    </lineage>
</organism>
<name>A0ABP7T9B5_9BACT</name>
<feature type="chain" id="PRO_5045589286" description="DUF4468 domain-containing protein" evidence="1">
    <location>
        <begin position="24"/>
        <end position="197"/>
    </location>
</feature>
<evidence type="ECO:0000256" key="1">
    <source>
        <dbReference type="SAM" id="SignalP"/>
    </source>
</evidence>
<dbReference type="EMBL" id="BAABDK010000001">
    <property type="protein sequence ID" value="GAA4022922.1"/>
    <property type="molecule type" value="Genomic_DNA"/>
</dbReference>
<accession>A0ABP7T9B5</accession>
<protein>
    <recommendedName>
        <fullName evidence="4">DUF4468 domain-containing protein</fullName>
    </recommendedName>
</protein>
<dbReference type="Proteomes" id="UP001501469">
    <property type="component" value="Unassembled WGS sequence"/>
</dbReference>
<evidence type="ECO:0008006" key="4">
    <source>
        <dbReference type="Google" id="ProtNLM"/>
    </source>
</evidence>
<proteinExistence type="predicted"/>
<keyword evidence="1" id="KW-0732">Signal</keyword>
<evidence type="ECO:0000313" key="2">
    <source>
        <dbReference type="EMBL" id="GAA4022922.1"/>
    </source>
</evidence>
<reference evidence="3" key="1">
    <citation type="journal article" date="2019" name="Int. J. Syst. Evol. Microbiol.">
        <title>The Global Catalogue of Microorganisms (GCM) 10K type strain sequencing project: providing services to taxonomists for standard genome sequencing and annotation.</title>
        <authorList>
            <consortium name="The Broad Institute Genomics Platform"/>
            <consortium name="The Broad Institute Genome Sequencing Center for Infectious Disease"/>
            <person name="Wu L."/>
            <person name="Ma J."/>
        </authorList>
    </citation>
    <scope>NUCLEOTIDE SEQUENCE [LARGE SCALE GENOMIC DNA]</scope>
    <source>
        <strain evidence="3">JCM 17225</strain>
    </source>
</reference>
<evidence type="ECO:0000313" key="3">
    <source>
        <dbReference type="Proteomes" id="UP001501469"/>
    </source>
</evidence>
<dbReference type="RefSeq" id="WP_345049537.1">
    <property type="nucleotide sequence ID" value="NZ_BAABDK010000001.1"/>
</dbReference>
<gene>
    <name evidence="2" type="ORF">GCM10022409_03420</name>
</gene>
<feature type="signal peptide" evidence="1">
    <location>
        <begin position="1"/>
        <end position="23"/>
    </location>
</feature>
<comment type="caution">
    <text evidence="2">The sequence shown here is derived from an EMBL/GenBank/DDBJ whole genome shotgun (WGS) entry which is preliminary data.</text>
</comment>